<feature type="chain" id="PRO_5045477457" evidence="2">
    <location>
        <begin position="24"/>
        <end position="243"/>
    </location>
</feature>
<organism evidence="3 4">
    <name type="scientific">Hohenbuehelia grisea</name>
    <dbReference type="NCBI Taxonomy" id="104357"/>
    <lineage>
        <taxon>Eukaryota</taxon>
        <taxon>Fungi</taxon>
        <taxon>Dikarya</taxon>
        <taxon>Basidiomycota</taxon>
        <taxon>Agaricomycotina</taxon>
        <taxon>Agaricomycetes</taxon>
        <taxon>Agaricomycetidae</taxon>
        <taxon>Agaricales</taxon>
        <taxon>Pleurotineae</taxon>
        <taxon>Pleurotaceae</taxon>
        <taxon>Hohenbuehelia</taxon>
    </lineage>
</organism>
<proteinExistence type="predicted"/>
<sequence length="243" mass="24511">MSLIPLAKIKLTLLLAASSTVFAQQLAQVPAQCQSICNPVNQRIADGCNYDACCTADFANRYINCATCFGNASGQTDYTQSQGFYDSLFTTCTSAERQMPRLTLPGQNADRPLPSVGAGAGAAGPNQGPPPRPTPSGVRPPIQSNPIGGPMGPNQPGPGPNDLGGSTMTVPPSPIPGGGPINGSSPNGPNGVVSNGMSPNITGPVAAGARNSAMSSIPSPDNSLYAGLIAALITIIGTTMFVS</sequence>
<feature type="compositionally biased region" description="Low complexity" evidence="1">
    <location>
        <begin position="182"/>
        <end position="196"/>
    </location>
</feature>
<feature type="compositionally biased region" description="Low complexity" evidence="1">
    <location>
        <begin position="135"/>
        <end position="152"/>
    </location>
</feature>
<feature type="signal peptide" evidence="2">
    <location>
        <begin position="1"/>
        <end position="23"/>
    </location>
</feature>
<keyword evidence="4" id="KW-1185">Reference proteome</keyword>
<dbReference type="EMBL" id="JASNQZ010000012">
    <property type="protein sequence ID" value="KAL0949061.1"/>
    <property type="molecule type" value="Genomic_DNA"/>
</dbReference>
<evidence type="ECO:0000256" key="1">
    <source>
        <dbReference type="SAM" id="MobiDB-lite"/>
    </source>
</evidence>
<reference evidence="4" key="1">
    <citation type="submission" date="2024-06" db="EMBL/GenBank/DDBJ databases">
        <title>Multi-omics analyses provide insights into the biosynthesis of the anticancer antibiotic pleurotin in Hohenbuehelia grisea.</title>
        <authorList>
            <person name="Weaver J.A."/>
            <person name="Alberti F."/>
        </authorList>
    </citation>
    <scope>NUCLEOTIDE SEQUENCE [LARGE SCALE GENOMIC DNA]</scope>
    <source>
        <strain evidence="4">T-177</strain>
    </source>
</reference>
<dbReference type="Proteomes" id="UP001556367">
    <property type="component" value="Unassembled WGS sequence"/>
</dbReference>
<keyword evidence="2" id="KW-0732">Signal</keyword>
<evidence type="ECO:0000313" key="4">
    <source>
        <dbReference type="Proteomes" id="UP001556367"/>
    </source>
</evidence>
<evidence type="ECO:0000256" key="2">
    <source>
        <dbReference type="SAM" id="SignalP"/>
    </source>
</evidence>
<evidence type="ECO:0000313" key="3">
    <source>
        <dbReference type="EMBL" id="KAL0949061.1"/>
    </source>
</evidence>
<feature type="region of interest" description="Disordered" evidence="1">
    <location>
        <begin position="103"/>
        <end position="199"/>
    </location>
</feature>
<name>A0ABR3J0Q4_9AGAR</name>
<gene>
    <name evidence="3" type="ORF">HGRIS_009159</name>
</gene>
<accession>A0ABR3J0Q4</accession>
<comment type="caution">
    <text evidence="3">The sequence shown here is derived from an EMBL/GenBank/DDBJ whole genome shotgun (WGS) entry which is preliminary data.</text>
</comment>
<protein>
    <submittedName>
        <fullName evidence="3">Uncharacterized protein</fullName>
    </submittedName>
</protein>